<organism evidence="2 3">
    <name type="scientific">Arenibacter echinorum</name>
    <dbReference type="NCBI Taxonomy" id="440515"/>
    <lineage>
        <taxon>Bacteria</taxon>
        <taxon>Pseudomonadati</taxon>
        <taxon>Bacteroidota</taxon>
        <taxon>Flavobacteriia</taxon>
        <taxon>Flavobacteriales</taxon>
        <taxon>Flavobacteriaceae</taxon>
        <taxon>Arenibacter</taxon>
    </lineage>
</organism>
<evidence type="ECO:0000256" key="1">
    <source>
        <dbReference type="SAM" id="Coils"/>
    </source>
</evidence>
<feature type="coiled-coil region" evidence="1">
    <location>
        <begin position="126"/>
        <end position="153"/>
    </location>
</feature>
<accession>A0A327R151</accession>
<evidence type="ECO:0000313" key="3">
    <source>
        <dbReference type="Proteomes" id="UP000249696"/>
    </source>
</evidence>
<comment type="caution">
    <text evidence="2">The sequence shown here is derived from an EMBL/GenBank/DDBJ whole genome shotgun (WGS) entry which is preliminary data.</text>
</comment>
<dbReference type="EMBL" id="QLLN01000005">
    <property type="protein sequence ID" value="RAJ10361.1"/>
    <property type="molecule type" value="Genomic_DNA"/>
</dbReference>
<reference evidence="2 3" key="1">
    <citation type="submission" date="2018-06" db="EMBL/GenBank/DDBJ databases">
        <title>Genomic Encyclopedia of Archaeal and Bacterial Type Strains, Phase II (KMG-II): from individual species to whole genera.</title>
        <authorList>
            <person name="Goeker M."/>
        </authorList>
    </citation>
    <scope>NUCLEOTIDE SEQUENCE [LARGE SCALE GENOMIC DNA]</scope>
    <source>
        <strain evidence="2 3">DSM 23522</strain>
    </source>
</reference>
<dbReference type="OrthoDB" id="1441069at2"/>
<proteinExistence type="predicted"/>
<name>A0A327R151_9FLAO</name>
<keyword evidence="1" id="KW-0175">Coiled coil</keyword>
<dbReference type="AlphaFoldDB" id="A0A327R151"/>
<dbReference type="RefSeq" id="WP_111624476.1">
    <property type="nucleotide sequence ID" value="NZ_QLLN01000005.1"/>
</dbReference>
<gene>
    <name evidence="2" type="ORF">LV92_03110</name>
</gene>
<sequence>MKVQFARINFLLETVNRFRIFSNKHERTHSDVLEGMMDFFEKYQLSPFQDFGPNLWDMEANIKRRINSMIGIIKDIEKHQTKPTTAMLELLFEHSPRKKYRQAPLLMEGQEDNPERDAFFQKIEEAIVLKREHTNLQRDLNQKKSELMALVNKVNLVKSNFGKPKLQLDMTTEEFEQLKMKLKTE</sequence>
<dbReference type="Proteomes" id="UP000249696">
    <property type="component" value="Unassembled WGS sequence"/>
</dbReference>
<keyword evidence="3" id="KW-1185">Reference proteome</keyword>
<protein>
    <submittedName>
        <fullName evidence="2">Uncharacterized protein</fullName>
    </submittedName>
</protein>
<dbReference type="InterPro" id="IPR048012">
    <property type="entry name" value="BfmA-like_N"/>
</dbReference>
<dbReference type="NCBIfam" id="NF041200">
    <property type="entry name" value="mob_BfmA_Nterm"/>
    <property type="match status" value="1"/>
</dbReference>
<evidence type="ECO:0000313" key="2">
    <source>
        <dbReference type="EMBL" id="RAJ10361.1"/>
    </source>
</evidence>